<dbReference type="InterPro" id="IPR045863">
    <property type="entry name" value="CorA_TM1_TM2"/>
</dbReference>
<dbReference type="SUPFAM" id="SSF144083">
    <property type="entry name" value="Magnesium transport protein CorA, transmembrane region"/>
    <property type="match status" value="1"/>
</dbReference>
<evidence type="ECO:0000256" key="3">
    <source>
        <dbReference type="ARBA" id="ARBA00022692"/>
    </source>
</evidence>
<dbReference type="CDD" id="cd12827">
    <property type="entry name" value="EcCorA_ZntB-like_u2"/>
    <property type="match status" value="1"/>
</dbReference>
<dbReference type="SUPFAM" id="SSF143865">
    <property type="entry name" value="CorA soluble domain-like"/>
    <property type="match status" value="1"/>
</dbReference>
<evidence type="ECO:0000313" key="8">
    <source>
        <dbReference type="Proteomes" id="UP000808349"/>
    </source>
</evidence>
<dbReference type="Gene3D" id="1.20.58.340">
    <property type="entry name" value="Magnesium transport protein CorA, transmembrane region"/>
    <property type="match status" value="2"/>
</dbReference>
<evidence type="ECO:0000313" key="7">
    <source>
        <dbReference type="EMBL" id="MBK9719285.1"/>
    </source>
</evidence>
<evidence type="ECO:0000256" key="6">
    <source>
        <dbReference type="SAM" id="Phobius"/>
    </source>
</evidence>
<feature type="transmembrane region" description="Helical" evidence="6">
    <location>
        <begin position="259"/>
        <end position="278"/>
    </location>
</feature>
<dbReference type="InterPro" id="IPR047199">
    <property type="entry name" value="CorA-like"/>
</dbReference>
<accession>A0A9D7SCU5</accession>
<dbReference type="Gene3D" id="3.30.460.20">
    <property type="entry name" value="CorA soluble domain-like"/>
    <property type="match status" value="1"/>
</dbReference>
<dbReference type="InterPro" id="IPR002523">
    <property type="entry name" value="MgTranspt_CorA/ZnTranspt_ZntB"/>
</dbReference>
<comment type="caution">
    <text evidence="7">The sequence shown here is derived from an EMBL/GenBank/DDBJ whole genome shotgun (WGS) entry which is preliminary data.</text>
</comment>
<keyword evidence="5 6" id="KW-0472">Membrane</keyword>
<evidence type="ECO:0000256" key="5">
    <source>
        <dbReference type="ARBA" id="ARBA00023136"/>
    </source>
</evidence>
<keyword evidence="3 6" id="KW-0812">Transmembrane</keyword>
<dbReference type="Proteomes" id="UP000808349">
    <property type="component" value="Unassembled WGS sequence"/>
</dbReference>
<dbReference type="PANTHER" id="PTHR47891">
    <property type="entry name" value="TRANSPORTER-RELATED"/>
    <property type="match status" value="1"/>
</dbReference>
<comment type="subcellular location">
    <subcellularLocation>
        <location evidence="1">Membrane</location>
        <topology evidence="1">Multi-pass membrane protein</topology>
    </subcellularLocation>
</comment>
<feature type="transmembrane region" description="Helical" evidence="6">
    <location>
        <begin position="290"/>
        <end position="310"/>
    </location>
</feature>
<dbReference type="GO" id="GO:0046873">
    <property type="term" value="F:metal ion transmembrane transporter activity"/>
    <property type="evidence" value="ECO:0007669"/>
    <property type="project" value="InterPro"/>
</dbReference>
<organism evidence="7 8">
    <name type="scientific">Candidatus Defluviibacterium haderslevense</name>
    <dbReference type="NCBI Taxonomy" id="2981993"/>
    <lineage>
        <taxon>Bacteria</taxon>
        <taxon>Pseudomonadati</taxon>
        <taxon>Bacteroidota</taxon>
        <taxon>Saprospiria</taxon>
        <taxon>Saprospirales</taxon>
        <taxon>Saprospiraceae</taxon>
        <taxon>Candidatus Defluviibacterium</taxon>
    </lineage>
</organism>
<proteinExistence type="inferred from homology"/>
<dbReference type="GO" id="GO:0016020">
    <property type="term" value="C:membrane"/>
    <property type="evidence" value="ECO:0007669"/>
    <property type="project" value="UniProtKB-SubCell"/>
</dbReference>
<keyword evidence="4 6" id="KW-1133">Transmembrane helix</keyword>
<dbReference type="AlphaFoldDB" id="A0A9D7SCU5"/>
<dbReference type="InterPro" id="IPR045861">
    <property type="entry name" value="CorA_cytoplasmic_dom"/>
</dbReference>
<protein>
    <submittedName>
        <fullName evidence="7">Magnesium transporter CorA family protein</fullName>
    </submittedName>
</protein>
<gene>
    <name evidence="7" type="ORF">IPO85_17565</name>
</gene>
<reference evidence="7 8" key="1">
    <citation type="submission" date="2020-10" db="EMBL/GenBank/DDBJ databases">
        <title>Connecting structure to function with the recovery of over 1000 high-quality activated sludge metagenome-assembled genomes encoding full-length rRNA genes using long-read sequencing.</title>
        <authorList>
            <person name="Singleton C.M."/>
            <person name="Petriglieri F."/>
            <person name="Kristensen J.M."/>
            <person name="Kirkegaard R.H."/>
            <person name="Michaelsen T.Y."/>
            <person name="Andersen M.H."/>
            <person name="Karst S.M."/>
            <person name="Dueholm M.S."/>
            <person name="Nielsen P.H."/>
            <person name="Albertsen M."/>
        </authorList>
    </citation>
    <scope>NUCLEOTIDE SEQUENCE [LARGE SCALE GENOMIC DNA]</scope>
    <source>
        <strain evidence="7">Ribe_18-Q3-R11-54_BAT3C.373</strain>
    </source>
</reference>
<evidence type="ECO:0000256" key="2">
    <source>
        <dbReference type="ARBA" id="ARBA00009765"/>
    </source>
</evidence>
<dbReference type="EMBL" id="JADKFW010000017">
    <property type="protein sequence ID" value="MBK9719285.1"/>
    <property type="molecule type" value="Genomic_DNA"/>
</dbReference>
<evidence type="ECO:0000256" key="1">
    <source>
        <dbReference type="ARBA" id="ARBA00004141"/>
    </source>
</evidence>
<dbReference type="PANTHER" id="PTHR47891:SF2">
    <property type="entry name" value="MAGNESIUM AND COBALT TRANSPORTER"/>
    <property type="match status" value="1"/>
</dbReference>
<evidence type="ECO:0000256" key="4">
    <source>
        <dbReference type="ARBA" id="ARBA00022989"/>
    </source>
</evidence>
<dbReference type="Pfam" id="PF01544">
    <property type="entry name" value="CorA"/>
    <property type="match status" value="1"/>
</dbReference>
<name>A0A9D7SCU5_9BACT</name>
<comment type="similarity">
    <text evidence="2">Belongs to the CorA metal ion transporter (MIT) (TC 1.A.35) family.</text>
</comment>
<sequence>MIRYFGKTKDSFQEVTNLESASWINVSPPFDNGELEHFAASLGIAPDFLSDPLDIEERARYEKYDEARSIIFHTPVINESEKENDPIFITVPVGIILCQHKIITVCAVENLVLEKFSDNKIKGFDIANEKLFILQIFEQTVLSFLDFLKKLNLRRSLIEQELYNSSRSEELKSLLRIEKSLVYFVNSLNANELLKIKMRRTDFLGIKDNTDYSELYEDIIVDNNQAREVAQLYTNILSGTMEAYASIISNNLNKFINRLTVVTVILMVPTLIASFFGMNVPLPVHFGQSNWSFFMIMLFSILFSVGLAWFF</sequence>